<dbReference type="InParanoid" id="K1PHR3"/>
<gene>
    <name evidence="1" type="ORF">CGI_10004615</name>
</gene>
<protein>
    <submittedName>
        <fullName evidence="1">Uncharacterized protein</fullName>
    </submittedName>
</protein>
<dbReference type="EMBL" id="JH817757">
    <property type="protein sequence ID" value="EKC21078.1"/>
    <property type="molecule type" value="Genomic_DNA"/>
</dbReference>
<proteinExistence type="predicted"/>
<dbReference type="AlphaFoldDB" id="K1PHR3"/>
<reference evidence="1" key="1">
    <citation type="journal article" date="2012" name="Nature">
        <title>The oyster genome reveals stress adaptation and complexity of shell formation.</title>
        <authorList>
            <person name="Zhang G."/>
            <person name="Fang X."/>
            <person name="Guo X."/>
            <person name="Li L."/>
            <person name="Luo R."/>
            <person name="Xu F."/>
            <person name="Yang P."/>
            <person name="Zhang L."/>
            <person name="Wang X."/>
            <person name="Qi H."/>
            <person name="Xiong Z."/>
            <person name="Que H."/>
            <person name="Xie Y."/>
            <person name="Holland P.W."/>
            <person name="Paps J."/>
            <person name="Zhu Y."/>
            <person name="Wu F."/>
            <person name="Chen Y."/>
            <person name="Wang J."/>
            <person name="Peng C."/>
            <person name="Meng J."/>
            <person name="Yang L."/>
            <person name="Liu J."/>
            <person name="Wen B."/>
            <person name="Zhang N."/>
            <person name="Huang Z."/>
            <person name="Zhu Q."/>
            <person name="Feng Y."/>
            <person name="Mount A."/>
            <person name="Hedgecock D."/>
            <person name="Xu Z."/>
            <person name="Liu Y."/>
            <person name="Domazet-Loso T."/>
            <person name="Du Y."/>
            <person name="Sun X."/>
            <person name="Zhang S."/>
            <person name="Liu B."/>
            <person name="Cheng P."/>
            <person name="Jiang X."/>
            <person name="Li J."/>
            <person name="Fan D."/>
            <person name="Wang W."/>
            <person name="Fu W."/>
            <person name="Wang T."/>
            <person name="Wang B."/>
            <person name="Zhang J."/>
            <person name="Peng Z."/>
            <person name="Li Y."/>
            <person name="Li N."/>
            <person name="Wang J."/>
            <person name="Chen M."/>
            <person name="He Y."/>
            <person name="Tan F."/>
            <person name="Song X."/>
            <person name="Zheng Q."/>
            <person name="Huang R."/>
            <person name="Yang H."/>
            <person name="Du X."/>
            <person name="Chen L."/>
            <person name="Yang M."/>
            <person name="Gaffney P.M."/>
            <person name="Wang S."/>
            <person name="Luo L."/>
            <person name="She Z."/>
            <person name="Ming Y."/>
            <person name="Huang W."/>
            <person name="Zhang S."/>
            <person name="Huang B."/>
            <person name="Zhang Y."/>
            <person name="Qu T."/>
            <person name="Ni P."/>
            <person name="Miao G."/>
            <person name="Wang J."/>
            <person name="Wang Q."/>
            <person name="Steinberg C.E."/>
            <person name="Wang H."/>
            <person name="Li N."/>
            <person name="Qian L."/>
            <person name="Zhang G."/>
            <person name="Li Y."/>
            <person name="Yang H."/>
            <person name="Liu X."/>
            <person name="Wang J."/>
            <person name="Yin Y."/>
            <person name="Wang J."/>
        </authorList>
    </citation>
    <scope>NUCLEOTIDE SEQUENCE [LARGE SCALE GENOMIC DNA]</scope>
    <source>
        <strain evidence="1">05x7-T-G4-1.051#20</strain>
    </source>
</reference>
<name>K1PHR3_MAGGI</name>
<accession>K1PHR3</accession>
<organism evidence="1">
    <name type="scientific">Magallana gigas</name>
    <name type="common">Pacific oyster</name>
    <name type="synonym">Crassostrea gigas</name>
    <dbReference type="NCBI Taxonomy" id="29159"/>
    <lineage>
        <taxon>Eukaryota</taxon>
        <taxon>Metazoa</taxon>
        <taxon>Spiralia</taxon>
        <taxon>Lophotrochozoa</taxon>
        <taxon>Mollusca</taxon>
        <taxon>Bivalvia</taxon>
        <taxon>Autobranchia</taxon>
        <taxon>Pteriomorphia</taxon>
        <taxon>Ostreida</taxon>
        <taxon>Ostreoidea</taxon>
        <taxon>Ostreidae</taxon>
        <taxon>Magallana</taxon>
    </lineage>
</organism>
<dbReference type="HOGENOM" id="CLU_2111233_0_0_1"/>
<evidence type="ECO:0000313" key="1">
    <source>
        <dbReference type="EMBL" id="EKC21078.1"/>
    </source>
</evidence>
<sequence>MRESVQRRFALDLKLRCRTEYENCFKHFPSDLITFDEMSHVNSVLSIISCYQGQGGKSCQLHSFPCRRLKNNKWNSSVFPRDFELNMTEEDIWLLKDCINLTLGLIESFIITSVG</sequence>